<dbReference type="Proteomes" id="UP000215694">
    <property type="component" value="Unassembled WGS sequence"/>
</dbReference>
<comment type="caution">
    <text evidence="1">The sequence shown here is derived from an EMBL/GenBank/DDBJ whole genome shotgun (WGS) entry which is preliminary data.</text>
</comment>
<dbReference type="EMBL" id="NOJY02000018">
    <property type="protein sequence ID" value="RDY26912.1"/>
    <property type="molecule type" value="Genomic_DNA"/>
</dbReference>
<evidence type="ECO:0000313" key="1">
    <source>
        <dbReference type="EMBL" id="RDY26912.1"/>
    </source>
</evidence>
<keyword evidence="2" id="KW-1185">Reference proteome</keyword>
<dbReference type="SMART" id="SM00497">
    <property type="entry name" value="IENR1"/>
    <property type="match status" value="1"/>
</dbReference>
<organism evidence="1 2">
    <name type="scientific">Romboutsia weinsteinii</name>
    <dbReference type="NCBI Taxonomy" id="2020949"/>
    <lineage>
        <taxon>Bacteria</taxon>
        <taxon>Bacillati</taxon>
        <taxon>Bacillota</taxon>
        <taxon>Clostridia</taxon>
        <taxon>Peptostreptococcales</taxon>
        <taxon>Peptostreptococcaceae</taxon>
        <taxon>Romboutsia</taxon>
    </lineage>
</organism>
<dbReference type="InterPro" id="IPR003647">
    <property type="entry name" value="Intron_nuc_1_rpt"/>
</dbReference>
<gene>
    <name evidence="1" type="ORF">CHL78_011285</name>
</gene>
<evidence type="ECO:0000313" key="2">
    <source>
        <dbReference type="Proteomes" id="UP000215694"/>
    </source>
</evidence>
<protein>
    <recommendedName>
        <fullName evidence="3">Nuclease-associated modular DNA-binding 1 domain-containing protein</fullName>
    </recommendedName>
</protein>
<dbReference type="AlphaFoldDB" id="A0A371J273"/>
<reference evidence="1 2" key="1">
    <citation type="journal article" date="2017" name="Genome Announc.">
        <title>Draft Genome Sequence of Romboutsia weinsteinii sp. nov. Strain CCRI-19649(T) Isolated from Surface Water.</title>
        <authorList>
            <person name="Maheux A.F."/>
            <person name="Boudreau D.K."/>
            <person name="Berube E."/>
            <person name="Boissinot M."/>
            <person name="Cantin P."/>
            <person name="Raymond F."/>
            <person name="Corbeil J."/>
            <person name="Omar R.F."/>
            <person name="Bergeron M.G."/>
        </authorList>
    </citation>
    <scope>NUCLEOTIDE SEQUENCE [LARGE SCALE GENOMIC DNA]</scope>
    <source>
        <strain evidence="1 2">CCRI-19649</strain>
    </source>
</reference>
<accession>A0A371J273</accession>
<dbReference type="OrthoDB" id="1757075at2"/>
<dbReference type="RefSeq" id="WP_094368026.1">
    <property type="nucleotide sequence ID" value="NZ_NOJY02000018.1"/>
</dbReference>
<evidence type="ECO:0008006" key="3">
    <source>
        <dbReference type="Google" id="ProtNLM"/>
    </source>
</evidence>
<name>A0A371J273_9FIRM</name>
<sequence>MFKRFFKRKKDKELENKVDENLTKESDTLEVDFDEVSLVREETVENIKDEDCIFEKVSFTKTNEDIENTSTSNNTIVLEDLTEGVLDVEEILEDILTNKVEDEEIEITEDIDTTEETEEEALSNNAIEEELYILDIKIKRGKGIKVRDLYTEEEQIFKTHKECSKKLKLPLGYIKENLKYGHTDYLGEAINFLTKELHTSLEDGVEFDEFAYLESSKTPMEQFSILNDKIFKARISESKRDLILSSIKIEPVKMHYTFECIDNEYNDYFEKYKSIILRGGKKKIELVSKNGEAIEIFKSIDECANYLNKDREEVVDMLKYGNTKAGRYEIRYSLRSI</sequence>
<proteinExistence type="predicted"/>